<organism evidence="2 3">
    <name type="scientific">Phytophthora rubi</name>
    <dbReference type="NCBI Taxonomy" id="129364"/>
    <lineage>
        <taxon>Eukaryota</taxon>
        <taxon>Sar</taxon>
        <taxon>Stramenopiles</taxon>
        <taxon>Oomycota</taxon>
        <taxon>Peronosporomycetes</taxon>
        <taxon>Peronosporales</taxon>
        <taxon>Peronosporaceae</taxon>
        <taxon>Phytophthora</taxon>
    </lineage>
</organism>
<dbReference type="EMBL" id="QXFT01000066">
    <property type="protein sequence ID" value="KAE9356752.1"/>
    <property type="molecule type" value="Genomic_DNA"/>
</dbReference>
<comment type="caution">
    <text evidence="2">The sequence shown here is derived from an EMBL/GenBank/DDBJ whole genome shotgun (WGS) entry which is preliminary data.</text>
</comment>
<evidence type="ECO:0000313" key="2">
    <source>
        <dbReference type="EMBL" id="KAE9356752.1"/>
    </source>
</evidence>
<dbReference type="AlphaFoldDB" id="A0A6A4G7V1"/>
<dbReference type="Proteomes" id="UP000435112">
    <property type="component" value="Unassembled WGS sequence"/>
</dbReference>
<dbReference type="Proteomes" id="UP000434957">
    <property type="component" value="Unassembled WGS sequence"/>
</dbReference>
<evidence type="ECO:0000313" key="3">
    <source>
        <dbReference type="Proteomes" id="UP000434957"/>
    </source>
</evidence>
<evidence type="ECO:0000313" key="1">
    <source>
        <dbReference type="EMBL" id="KAE9039489.1"/>
    </source>
</evidence>
<protein>
    <submittedName>
        <fullName evidence="2">Uncharacterized protein</fullName>
    </submittedName>
</protein>
<accession>A0A6A4G7V1</accession>
<keyword evidence="3" id="KW-1185">Reference proteome</keyword>
<sequence length="53" mass="6006">MNKEMTQPATSLSQKSSQEDCSEEVLLLKTLRGNWQAFSKLSQSIVLLSQYLD</sequence>
<name>A0A6A4G7V1_9STRA</name>
<dbReference type="EMBL" id="QXFU01000233">
    <property type="protein sequence ID" value="KAE9039489.1"/>
    <property type="molecule type" value="Genomic_DNA"/>
</dbReference>
<evidence type="ECO:0000313" key="4">
    <source>
        <dbReference type="Proteomes" id="UP000435112"/>
    </source>
</evidence>
<gene>
    <name evidence="1" type="ORF">PR002_g5479</name>
    <name evidence="2" type="ORF">PR003_g2172</name>
</gene>
<reference evidence="2 3" key="1">
    <citation type="submission" date="2018-08" db="EMBL/GenBank/DDBJ databases">
        <title>Genomic investigation of the strawberry pathogen Phytophthora fragariae indicates pathogenicity is determined by transcriptional variation in three key races.</title>
        <authorList>
            <person name="Adams T.M."/>
            <person name="Armitage A.D."/>
            <person name="Sobczyk M.K."/>
            <person name="Bates H.J."/>
            <person name="Dunwell J.M."/>
            <person name="Nellist C.F."/>
            <person name="Harrison R.J."/>
        </authorList>
    </citation>
    <scope>NUCLEOTIDE SEQUENCE [LARGE SCALE GENOMIC DNA]</scope>
    <source>
        <strain evidence="1 4">SCRP324</strain>
        <strain evidence="2 3">SCRP333</strain>
    </source>
</reference>
<proteinExistence type="predicted"/>